<keyword evidence="1" id="KW-0472">Membrane</keyword>
<keyword evidence="1" id="KW-1133">Transmembrane helix</keyword>
<evidence type="ECO:0000256" key="1">
    <source>
        <dbReference type="SAM" id="Phobius"/>
    </source>
</evidence>
<dbReference type="AlphaFoldDB" id="A0A7I8JXB1"/>
<protein>
    <submittedName>
        <fullName evidence="2">Uncharacterized protein</fullName>
    </submittedName>
</protein>
<organism evidence="2 3">
    <name type="scientific">Spirodela intermedia</name>
    <name type="common">Intermediate duckweed</name>
    <dbReference type="NCBI Taxonomy" id="51605"/>
    <lineage>
        <taxon>Eukaryota</taxon>
        <taxon>Viridiplantae</taxon>
        <taxon>Streptophyta</taxon>
        <taxon>Embryophyta</taxon>
        <taxon>Tracheophyta</taxon>
        <taxon>Spermatophyta</taxon>
        <taxon>Magnoliopsida</taxon>
        <taxon>Liliopsida</taxon>
        <taxon>Araceae</taxon>
        <taxon>Lemnoideae</taxon>
        <taxon>Spirodela</taxon>
    </lineage>
</organism>
<dbReference type="EMBL" id="LR746264">
    <property type="protein sequence ID" value="CAA7387903.1"/>
    <property type="molecule type" value="Genomic_DNA"/>
</dbReference>
<gene>
    <name evidence="2" type="ORF">SI8410_01000232</name>
</gene>
<accession>A0A7I8JXB1</accession>
<evidence type="ECO:0000313" key="2">
    <source>
        <dbReference type="EMBL" id="CAA7387903.1"/>
    </source>
</evidence>
<dbReference type="OrthoDB" id="649865at2759"/>
<sequence>MANVEKLKEKLREHRFHVISAAACGVVVFYILRLGPSFLTVVSFFRPLLLSTSAFLAAVLVLRLISPPPAVVLREQTGEGLMDYVAGHPGR</sequence>
<dbReference type="Proteomes" id="UP000663760">
    <property type="component" value="Chromosome 1"/>
</dbReference>
<evidence type="ECO:0000313" key="3">
    <source>
        <dbReference type="Proteomes" id="UP000663760"/>
    </source>
</evidence>
<dbReference type="PANTHER" id="PTHR34125">
    <property type="entry name" value="OS01G0762900 PROTEIN"/>
    <property type="match status" value="1"/>
</dbReference>
<reference evidence="2" key="1">
    <citation type="submission" date="2020-02" db="EMBL/GenBank/DDBJ databases">
        <authorList>
            <person name="Scholz U."/>
            <person name="Mascher M."/>
            <person name="Fiebig A."/>
        </authorList>
    </citation>
    <scope>NUCLEOTIDE SEQUENCE</scope>
</reference>
<keyword evidence="3" id="KW-1185">Reference proteome</keyword>
<keyword evidence="1" id="KW-0812">Transmembrane</keyword>
<feature type="transmembrane region" description="Helical" evidence="1">
    <location>
        <begin position="16"/>
        <end position="32"/>
    </location>
</feature>
<feature type="transmembrane region" description="Helical" evidence="1">
    <location>
        <begin position="44"/>
        <end position="65"/>
    </location>
</feature>
<proteinExistence type="predicted"/>
<name>A0A7I8JXB1_SPIIN</name>
<dbReference type="PANTHER" id="PTHR34125:SF7">
    <property type="entry name" value="TRANSMEMBRANE PROTEIN"/>
    <property type="match status" value="1"/>
</dbReference>